<feature type="transmembrane region" description="Helical" evidence="1">
    <location>
        <begin position="51"/>
        <end position="73"/>
    </location>
</feature>
<dbReference type="Proteomes" id="UP000591131">
    <property type="component" value="Unassembled WGS sequence"/>
</dbReference>
<keyword evidence="3" id="KW-1185">Reference proteome</keyword>
<feature type="transmembrane region" description="Helical" evidence="1">
    <location>
        <begin position="253"/>
        <end position="272"/>
    </location>
</feature>
<reference evidence="2 3" key="1">
    <citation type="submission" date="2020-04" db="EMBL/GenBank/DDBJ databases">
        <title>Perkinsus chesapeaki whole genome sequence.</title>
        <authorList>
            <person name="Bogema D.R."/>
        </authorList>
    </citation>
    <scope>NUCLEOTIDE SEQUENCE [LARGE SCALE GENOMIC DNA]</scope>
    <source>
        <strain evidence="2">ATCC PRA-425</strain>
    </source>
</reference>
<gene>
    <name evidence="2" type="ORF">FOL47_003123</name>
</gene>
<accession>A0A7J6M9K8</accession>
<dbReference type="OrthoDB" id="428919at2759"/>
<feature type="transmembrane region" description="Helical" evidence="1">
    <location>
        <begin position="649"/>
        <end position="678"/>
    </location>
</feature>
<keyword evidence="1" id="KW-0472">Membrane</keyword>
<comment type="caution">
    <text evidence="2">The sequence shown here is derived from an EMBL/GenBank/DDBJ whole genome shotgun (WGS) entry which is preliminary data.</text>
</comment>
<dbReference type="EMBL" id="JAAPAO010000194">
    <property type="protein sequence ID" value="KAF4668268.1"/>
    <property type="molecule type" value="Genomic_DNA"/>
</dbReference>
<dbReference type="AlphaFoldDB" id="A0A7J6M9K8"/>
<keyword evidence="1" id="KW-1133">Transmembrane helix</keyword>
<keyword evidence="1" id="KW-0812">Transmembrane</keyword>
<sequence length="807" mass="90483">MEPSPSGRPSEVWKTGSGVKFQSATVQKRNVSILFKHGEQDHAQLGLNNRYFLAFIRVIAFGLNTWLIVYTFIEVYNAVEMLNLMELLLYGYGYDEQGMADQCKQDANGRCFKNLRILIAQVVIELGSLSYMLLRFLFLLGSLLCGVCTRGGDQRQFSYRRAGIVLEASRTMVYISGVSTLMFSPSPRLLQTIWNSMDDFYMIYFSRAMPIGNRNGEGGDATVLKLDGVAADYGPGLGKGSLVRRGLFVTGRLGVLLLFGVVVACSCFFLLCKLTSLSFAIKHNVFSKLRLLPLVTYIGALNQLAYVKDTQWNRGASEQLYQSYRFLFAVAHSENGRVEAREADGRKKAKREDILLFRTRIVSTLLKEFGFIRGFLLSLSLEVRDEAFVAHHASIKAGVRHRPKLQSSPSLGWRSVSPGSHVVYDNDHRGGSDREQQSRKLKCLADLHACTTNFQPSWVQVTNLRLLVDYERNKLWRIGDAAFRLLTVCLNTGFIAFTFYQAMDSISGLNLLTVLAFGRNEAVKKAGAAPPDCDHPSMFNEQECFSYVRILLVQVVIELLAIVIMWAQLLVAIATSRNLLRIKVTMLHISGFSTLLFSPSNMLVQDLWRFVWTHLGPRYIEPAPAAGVTRLHRRQGVLASRLEVNMLKLVAILTWSVKALLTTVVFAVILLLTASFLICKLTSLSFAIADSSLRLALFPILSYVAALNQLSYAMDVQWSDGALEHLYQSYPWLDSVTKGSRHPYVTGLRAARRRRRAQVTVFRRRILEGLIKLHGRVLGSLLALSITVQDEAFIAYFPANAAAGRRL</sequence>
<name>A0A7J6M9K8_PERCH</name>
<evidence type="ECO:0000256" key="1">
    <source>
        <dbReference type="SAM" id="Phobius"/>
    </source>
</evidence>
<proteinExistence type="predicted"/>
<evidence type="ECO:0000313" key="3">
    <source>
        <dbReference type="Proteomes" id="UP000591131"/>
    </source>
</evidence>
<evidence type="ECO:0000313" key="2">
    <source>
        <dbReference type="EMBL" id="KAF4668268.1"/>
    </source>
</evidence>
<feature type="transmembrane region" description="Helical" evidence="1">
    <location>
        <begin position="547"/>
        <end position="573"/>
    </location>
</feature>
<protein>
    <submittedName>
        <fullName evidence="2">Uncharacterized protein</fullName>
    </submittedName>
</protein>
<organism evidence="2 3">
    <name type="scientific">Perkinsus chesapeaki</name>
    <name type="common">Clam parasite</name>
    <name type="synonym">Perkinsus andrewsi</name>
    <dbReference type="NCBI Taxonomy" id="330153"/>
    <lineage>
        <taxon>Eukaryota</taxon>
        <taxon>Sar</taxon>
        <taxon>Alveolata</taxon>
        <taxon>Perkinsozoa</taxon>
        <taxon>Perkinsea</taxon>
        <taxon>Perkinsida</taxon>
        <taxon>Perkinsidae</taxon>
        <taxon>Perkinsus</taxon>
    </lineage>
</organism>
<feature type="transmembrane region" description="Helical" evidence="1">
    <location>
        <begin position="481"/>
        <end position="503"/>
    </location>
</feature>